<feature type="transmembrane region" description="Helical" evidence="1">
    <location>
        <begin position="125"/>
        <end position="142"/>
    </location>
</feature>
<name>A0A1L7TB82_FUSMA</name>
<feature type="domain" description="DUF6536" evidence="2">
    <location>
        <begin position="10"/>
        <end position="165"/>
    </location>
</feature>
<evidence type="ECO:0000313" key="3">
    <source>
        <dbReference type="EMBL" id="CVK95978.1"/>
    </source>
</evidence>
<feature type="transmembrane region" description="Helical" evidence="1">
    <location>
        <begin position="433"/>
        <end position="456"/>
    </location>
</feature>
<dbReference type="Proteomes" id="UP000184255">
    <property type="component" value="Unassembled WGS sequence"/>
</dbReference>
<keyword evidence="1" id="KW-1133">Transmembrane helix</keyword>
<feature type="transmembrane region" description="Helical" evidence="1">
    <location>
        <begin position="592"/>
        <end position="616"/>
    </location>
</feature>
<organism evidence="3 4">
    <name type="scientific">Fusarium mangiferae</name>
    <name type="common">Mango malformation disease fungus</name>
    <dbReference type="NCBI Taxonomy" id="192010"/>
    <lineage>
        <taxon>Eukaryota</taxon>
        <taxon>Fungi</taxon>
        <taxon>Dikarya</taxon>
        <taxon>Ascomycota</taxon>
        <taxon>Pezizomycotina</taxon>
        <taxon>Sordariomycetes</taxon>
        <taxon>Hypocreomycetidae</taxon>
        <taxon>Hypocreales</taxon>
        <taxon>Nectriaceae</taxon>
        <taxon>Fusarium</taxon>
        <taxon>Fusarium fujikuroi species complex</taxon>
    </lineage>
</organism>
<feature type="transmembrane region" description="Helical" evidence="1">
    <location>
        <begin position="552"/>
        <end position="572"/>
    </location>
</feature>
<dbReference type="PANTHER" id="PTHR35395:SF1">
    <property type="entry name" value="DUF6536 DOMAIN-CONTAINING PROTEIN"/>
    <property type="match status" value="1"/>
</dbReference>
<comment type="caution">
    <text evidence="3">The sequence shown here is derived from an EMBL/GenBank/DDBJ whole genome shotgun (WGS) entry which is preliminary data.</text>
</comment>
<keyword evidence="1" id="KW-0472">Membrane</keyword>
<gene>
    <name evidence="3" type="ORF">FMAN_13899</name>
</gene>
<reference evidence="4" key="1">
    <citation type="journal article" date="2016" name="Genome Biol. Evol.">
        <title>Comparative 'omics' of the Fusarium fujikuroi species complex highlights differences in genetic potential and metabolite synthesis.</title>
        <authorList>
            <person name="Niehaus E.-M."/>
            <person name="Muensterkoetter M."/>
            <person name="Proctor R.H."/>
            <person name="Brown D.W."/>
            <person name="Sharon A."/>
            <person name="Idan Y."/>
            <person name="Oren-Young L."/>
            <person name="Sieber C.M."/>
            <person name="Novak O."/>
            <person name="Pencik A."/>
            <person name="Tarkowska D."/>
            <person name="Hromadova K."/>
            <person name="Freeman S."/>
            <person name="Maymon M."/>
            <person name="Elazar M."/>
            <person name="Youssef S.A."/>
            <person name="El-Shabrawy E.S.M."/>
            <person name="Shalaby A.B.A."/>
            <person name="Houterman P."/>
            <person name="Brock N.L."/>
            <person name="Burkhardt I."/>
            <person name="Tsavkelova E.A."/>
            <person name="Dickschat J.S."/>
            <person name="Galuszka P."/>
            <person name="Gueldener U."/>
            <person name="Tudzynski B."/>
        </authorList>
    </citation>
    <scope>NUCLEOTIDE SEQUENCE [LARGE SCALE GENOMIC DNA]</scope>
    <source>
        <strain evidence="4">MRC7560</strain>
    </source>
</reference>
<protein>
    <recommendedName>
        <fullName evidence="2">DUF6536 domain-containing protein</fullName>
    </recommendedName>
</protein>
<dbReference type="RefSeq" id="XP_041683791.1">
    <property type="nucleotide sequence ID" value="XM_041833426.1"/>
</dbReference>
<dbReference type="PANTHER" id="PTHR35395">
    <property type="entry name" value="DUF6536 DOMAIN-CONTAINING PROTEIN"/>
    <property type="match status" value="1"/>
</dbReference>
<evidence type="ECO:0000256" key="1">
    <source>
        <dbReference type="SAM" id="Phobius"/>
    </source>
</evidence>
<evidence type="ECO:0000313" key="4">
    <source>
        <dbReference type="Proteomes" id="UP000184255"/>
    </source>
</evidence>
<dbReference type="VEuPathDB" id="FungiDB:FMAN_13899"/>
<sequence>MEVMKKLSGWRRTALYLTILASILTVFLVTALIISLHVVNGDGASIFGETAILSGSCDKVSRANLWIHLAINVIGTGVLGSSNFFMQVLVAPTRQDVDRAHAAKRWVEIGVHSLHNFRFISKRRIFLWALFSLTSIPLHLVFNGSVLESKATNGFVAIMVSEDFLDGARFTLPAVTSWSNYTYLVNSNSTPNKTIRRIKSSLDEESWERLEFQDCMRRYNDLDFLMLSYRHVVMVMSNQNNTPNSQWTRANVVNENNGWYDFDAPNSLWFAGQYQRLRDSRELITNSTNNNTVPGYYIQLDPDTGVIHMNETKYKPAFQTMKVDYCLSERFDAPCRLSIANPLLLIVCIMCISKCLLCAYTLKVRSWSTENPLMTVGDAISSFISKPDTCTKGMCTLNAEDLHMKLDPDRALGSSRPWKKKLLVAGNAVNPGIWILSYMLIGSLLVLSGLLLAPALQTQSLRESRFAHHQNNADVNDSGLQSASLLGLTMISNTPQLLLSLCYMTLNGLITRMLAELEWASYGINFKSLRVTNPRGDQRSTYRLQLPYRWSIPLLAISSILHWVYSNCFYLSNYEFYDPMIPYEIAEIDRGLQFSSVAILIGFSISAIIALSPMILAKRSLPGQMVLGGSNSKVISAACHCIPISSSNTTGKAGAVTVHPLEISESGAGPLDLMATIKLRWGEVSTTNAESEIGHLAFGVEEQGVTGPIEGKHYSGRGCAS</sequence>
<accession>A0A1L7TB82</accession>
<dbReference type="AlphaFoldDB" id="A0A1L7TB82"/>
<dbReference type="GeneID" id="65093148"/>
<keyword evidence="1" id="KW-0812">Transmembrane</keyword>
<dbReference type="EMBL" id="FCQH01000007">
    <property type="protein sequence ID" value="CVK95978.1"/>
    <property type="molecule type" value="Genomic_DNA"/>
</dbReference>
<evidence type="ECO:0000259" key="2">
    <source>
        <dbReference type="Pfam" id="PF20163"/>
    </source>
</evidence>
<dbReference type="InterPro" id="IPR046623">
    <property type="entry name" value="DUF6536"/>
</dbReference>
<proteinExistence type="predicted"/>
<feature type="transmembrane region" description="Helical" evidence="1">
    <location>
        <begin position="14"/>
        <end position="39"/>
    </location>
</feature>
<dbReference type="Pfam" id="PF20163">
    <property type="entry name" value="DUF6536"/>
    <property type="match status" value="1"/>
</dbReference>
<keyword evidence="4" id="KW-1185">Reference proteome</keyword>